<evidence type="ECO:0000256" key="1">
    <source>
        <dbReference type="ARBA" id="ARBA00001946"/>
    </source>
</evidence>
<evidence type="ECO:0000256" key="2">
    <source>
        <dbReference type="ARBA" id="ARBA00006734"/>
    </source>
</evidence>
<dbReference type="PROSITE" id="PS51147">
    <property type="entry name" value="PFTA"/>
    <property type="match status" value="4"/>
</dbReference>
<dbReference type="EC" id="2.5.1.58" evidence="4"/>
<dbReference type="OrthoDB" id="272289at2759"/>
<keyword evidence="8" id="KW-0460">Magnesium</keyword>
<comment type="similarity">
    <text evidence="2">Belongs to the protein prenyltransferase subunit alpha family.</text>
</comment>
<dbReference type="InterPro" id="IPR002088">
    <property type="entry name" value="Prenyl_trans_a"/>
</dbReference>
<dbReference type="EMBL" id="MU006565">
    <property type="protein sequence ID" value="KAF2750024.1"/>
    <property type="molecule type" value="Genomic_DNA"/>
</dbReference>
<name>A0A6A6VJX4_9PLEO</name>
<evidence type="ECO:0000256" key="11">
    <source>
        <dbReference type="ARBA" id="ARBA00042436"/>
    </source>
</evidence>
<evidence type="ECO:0000313" key="15">
    <source>
        <dbReference type="Proteomes" id="UP000799440"/>
    </source>
</evidence>
<dbReference type="Proteomes" id="UP000799440">
    <property type="component" value="Unassembled WGS sequence"/>
</dbReference>
<proteinExistence type="inferred from homology"/>
<dbReference type="Gene3D" id="1.25.40.120">
    <property type="entry name" value="Protein prenylyltransferase"/>
    <property type="match status" value="1"/>
</dbReference>
<keyword evidence="6 14" id="KW-0808">Transferase</keyword>
<dbReference type="GO" id="GO:0005953">
    <property type="term" value="C:CAAX-protein geranylgeranyltransferase complex"/>
    <property type="evidence" value="ECO:0007669"/>
    <property type="project" value="TreeGrafter"/>
</dbReference>
<dbReference type="GO" id="GO:0005965">
    <property type="term" value="C:protein farnesyltransferase complex"/>
    <property type="evidence" value="ECO:0007669"/>
    <property type="project" value="TreeGrafter"/>
</dbReference>
<dbReference type="SUPFAM" id="SSF48439">
    <property type="entry name" value="Protein prenylyltransferase"/>
    <property type="match status" value="1"/>
</dbReference>
<evidence type="ECO:0000256" key="13">
    <source>
        <dbReference type="ARBA" id="ARBA00043219"/>
    </source>
</evidence>
<keyword evidence="7" id="KW-0677">Repeat</keyword>
<evidence type="ECO:0000256" key="12">
    <source>
        <dbReference type="ARBA" id="ARBA00043086"/>
    </source>
</evidence>
<dbReference type="PANTHER" id="PTHR11129:SF1">
    <property type="entry name" value="PROTEIN FARNESYLTRANSFERASE_GERANYLGERANYLTRANSFERASE TYPE-1 SUBUNIT ALPHA"/>
    <property type="match status" value="1"/>
</dbReference>
<dbReference type="PANTHER" id="PTHR11129">
    <property type="entry name" value="PROTEIN FARNESYLTRANSFERASE ALPHA SUBUNIT/RAB GERANYLGERANYL TRANSFERASE ALPHA SUBUNIT"/>
    <property type="match status" value="1"/>
</dbReference>
<evidence type="ECO:0000313" key="14">
    <source>
        <dbReference type="EMBL" id="KAF2750024.1"/>
    </source>
</evidence>
<evidence type="ECO:0000256" key="4">
    <source>
        <dbReference type="ARBA" id="ARBA00012702"/>
    </source>
</evidence>
<gene>
    <name evidence="14" type="ORF">M011DRAFT_465671</name>
</gene>
<evidence type="ECO:0000256" key="8">
    <source>
        <dbReference type="ARBA" id="ARBA00022842"/>
    </source>
</evidence>
<keyword evidence="15" id="KW-1185">Reference proteome</keyword>
<dbReference type="GO" id="GO:0004660">
    <property type="term" value="F:protein farnesyltransferase activity"/>
    <property type="evidence" value="ECO:0007669"/>
    <property type="project" value="UniProtKB-EC"/>
</dbReference>
<dbReference type="AlphaFoldDB" id="A0A6A6VJX4"/>
<organism evidence="14 15">
    <name type="scientific">Sporormia fimetaria CBS 119925</name>
    <dbReference type="NCBI Taxonomy" id="1340428"/>
    <lineage>
        <taxon>Eukaryota</taxon>
        <taxon>Fungi</taxon>
        <taxon>Dikarya</taxon>
        <taxon>Ascomycota</taxon>
        <taxon>Pezizomycotina</taxon>
        <taxon>Dothideomycetes</taxon>
        <taxon>Pleosporomycetidae</taxon>
        <taxon>Pleosporales</taxon>
        <taxon>Sporormiaceae</taxon>
        <taxon>Sporormia</taxon>
    </lineage>
</organism>
<evidence type="ECO:0000256" key="5">
    <source>
        <dbReference type="ARBA" id="ARBA00022602"/>
    </source>
</evidence>
<evidence type="ECO:0000256" key="10">
    <source>
        <dbReference type="ARBA" id="ARBA00041392"/>
    </source>
</evidence>
<accession>A0A6A6VJX4</accession>
<evidence type="ECO:0000256" key="9">
    <source>
        <dbReference type="ARBA" id="ARBA00040965"/>
    </source>
</evidence>
<evidence type="ECO:0000256" key="3">
    <source>
        <dbReference type="ARBA" id="ARBA00012700"/>
    </source>
</evidence>
<dbReference type="EC" id="2.5.1.59" evidence="3"/>
<comment type="cofactor">
    <cofactor evidence="1">
        <name>Mg(2+)</name>
        <dbReference type="ChEBI" id="CHEBI:18420"/>
    </cofactor>
</comment>
<evidence type="ECO:0000256" key="7">
    <source>
        <dbReference type="ARBA" id="ARBA00022737"/>
    </source>
</evidence>
<evidence type="ECO:0000256" key="6">
    <source>
        <dbReference type="ARBA" id="ARBA00022679"/>
    </source>
</evidence>
<dbReference type="Pfam" id="PF01239">
    <property type="entry name" value="PPTA"/>
    <property type="match status" value="5"/>
</dbReference>
<dbReference type="GO" id="GO:0004662">
    <property type="term" value="F:CAAX-protein geranylgeranyltransferase activity"/>
    <property type="evidence" value="ECO:0007669"/>
    <property type="project" value="UniProtKB-EC"/>
</dbReference>
<keyword evidence="5" id="KW-0637">Prenyltransferase</keyword>
<sequence>MPRFYHDDPAWSDVTPIPQLESGQVLAGISYTAEYSEAMSYLRAVMAANEYSTRVLDLTEHIISLNPAHYTVWLYRAQTLSALNRNLREEIKWLNPTALKHLKNYQIWHHRQTIIDRLGSCDGEQEFVEQMLEKDAKNYHVWSYRQWVVRRFGLFGDEGERKWCEGMMERDVRNNSVWNHRFFVVFGGLKGEVEEGLLKRELEYAQDAVRKAPQNECPWNYIRGVLRQAKKPMSTVKEFAKEFADLEKPDEVRSTHALDLLADIYEEEKKNDEAKTALDLLANKYDPIRAKYWEYRARSLDSAAVEA</sequence>
<reference evidence="14" key="1">
    <citation type="journal article" date="2020" name="Stud. Mycol.">
        <title>101 Dothideomycetes genomes: a test case for predicting lifestyles and emergence of pathogens.</title>
        <authorList>
            <person name="Haridas S."/>
            <person name="Albert R."/>
            <person name="Binder M."/>
            <person name="Bloem J."/>
            <person name="Labutti K."/>
            <person name="Salamov A."/>
            <person name="Andreopoulos B."/>
            <person name="Baker S."/>
            <person name="Barry K."/>
            <person name="Bills G."/>
            <person name="Bluhm B."/>
            <person name="Cannon C."/>
            <person name="Castanera R."/>
            <person name="Culley D."/>
            <person name="Daum C."/>
            <person name="Ezra D."/>
            <person name="Gonzalez J."/>
            <person name="Henrissat B."/>
            <person name="Kuo A."/>
            <person name="Liang C."/>
            <person name="Lipzen A."/>
            <person name="Lutzoni F."/>
            <person name="Magnuson J."/>
            <person name="Mondo S."/>
            <person name="Nolan M."/>
            <person name="Ohm R."/>
            <person name="Pangilinan J."/>
            <person name="Park H.-J."/>
            <person name="Ramirez L."/>
            <person name="Alfaro M."/>
            <person name="Sun H."/>
            <person name="Tritt A."/>
            <person name="Yoshinaga Y."/>
            <person name="Zwiers L.-H."/>
            <person name="Turgeon B."/>
            <person name="Goodwin S."/>
            <person name="Spatafora J."/>
            <person name="Crous P."/>
            <person name="Grigoriev I."/>
        </authorList>
    </citation>
    <scope>NUCLEOTIDE SEQUENCE</scope>
    <source>
        <strain evidence="14">CBS 119925</strain>
    </source>
</reference>
<protein>
    <recommendedName>
        <fullName evidence="9">Protein farnesyltransferase/geranylgeranyltransferase type-1 subunit alpha</fullName>
        <ecNumber evidence="4">2.5.1.58</ecNumber>
        <ecNumber evidence="3">2.5.1.59</ecNumber>
    </recommendedName>
    <alternativeName>
        <fullName evidence="12">CAAX farnesyltransferase subunit alpha</fullName>
    </alternativeName>
    <alternativeName>
        <fullName evidence="11">FTase-alpha</fullName>
    </alternativeName>
    <alternativeName>
        <fullName evidence="10">Ras proteins prenyltransferase subunit alpha</fullName>
    </alternativeName>
    <alternativeName>
        <fullName evidence="13">Type I protein geranyl-geranyltransferase subunit alpha</fullName>
    </alternativeName>
</protein>